<name>A0A2T0LCN1_9BACL</name>
<reference evidence="2 3" key="1">
    <citation type="submission" date="2018-03" db="EMBL/GenBank/DDBJ databases">
        <title>Genomic Encyclopedia of Archaeal and Bacterial Type Strains, Phase II (KMG-II): from individual species to whole genera.</title>
        <authorList>
            <person name="Goeker M."/>
        </authorList>
    </citation>
    <scope>NUCLEOTIDE SEQUENCE [LARGE SCALE GENOMIC DNA]</scope>
    <source>
        <strain evidence="2 3">DSM 44946</strain>
    </source>
</reference>
<keyword evidence="3" id="KW-1185">Reference proteome</keyword>
<dbReference type="Proteomes" id="UP000237797">
    <property type="component" value="Unassembled WGS sequence"/>
</dbReference>
<proteinExistence type="predicted"/>
<organism evidence="2 3">
    <name type="scientific">Planifilum fimeticola</name>
    <dbReference type="NCBI Taxonomy" id="201975"/>
    <lineage>
        <taxon>Bacteria</taxon>
        <taxon>Bacillati</taxon>
        <taxon>Bacillota</taxon>
        <taxon>Bacilli</taxon>
        <taxon>Bacillales</taxon>
        <taxon>Thermoactinomycetaceae</taxon>
        <taxon>Planifilum</taxon>
    </lineage>
</organism>
<keyword evidence="1" id="KW-0812">Transmembrane</keyword>
<evidence type="ECO:0000313" key="2">
    <source>
        <dbReference type="EMBL" id="PRX39532.1"/>
    </source>
</evidence>
<evidence type="ECO:0000313" key="3">
    <source>
        <dbReference type="Proteomes" id="UP000237797"/>
    </source>
</evidence>
<feature type="transmembrane region" description="Helical" evidence="1">
    <location>
        <begin position="20"/>
        <end position="38"/>
    </location>
</feature>
<keyword evidence="1" id="KW-0472">Membrane</keyword>
<comment type="caution">
    <text evidence="2">The sequence shown here is derived from an EMBL/GenBank/DDBJ whole genome shotgun (WGS) entry which is preliminary data.</text>
</comment>
<feature type="transmembrane region" description="Helical" evidence="1">
    <location>
        <begin position="44"/>
        <end position="69"/>
    </location>
</feature>
<gene>
    <name evidence="2" type="ORF">CLV97_12470</name>
</gene>
<sequence>MAIPVLALVEGFEALKYFKFYVLMVFLAKILIWTGYLSDPGNTFPIGAVWLAAGAMGISSLYCLAVIVYQRKARGLREILPQMFSGKIEEDEPPRGRVYRDDDTLEVKVVRGLEQLAKKMNKGE</sequence>
<dbReference type="EMBL" id="PVNE01000024">
    <property type="protein sequence ID" value="PRX39532.1"/>
    <property type="molecule type" value="Genomic_DNA"/>
</dbReference>
<dbReference type="AlphaFoldDB" id="A0A2T0LCN1"/>
<keyword evidence="1" id="KW-1133">Transmembrane helix</keyword>
<protein>
    <submittedName>
        <fullName evidence="2">Uncharacterized protein</fullName>
    </submittedName>
</protein>
<accession>A0A2T0LCN1</accession>
<evidence type="ECO:0000256" key="1">
    <source>
        <dbReference type="SAM" id="Phobius"/>
    </source>
</evidence>